<reference evidence="1" key="1">
    <citation type="journal article" date="2014" name="Int. J. Syst. Evol. Microbiol.">
        <title>Complete genome sequence of Corynebacterium casei LMG S-19264T (=DSM 44701T), isolated from a smear-ripened cheese.</title>
        <authorList>
            <consortium name="US DOE Joint Genome Institute (JGI-PGF)"/>
            <person name="Walter F."/>
            <person name="Albersmeier A."/>
            <person name="Kalinowski J."/>
            <person name="Ruckert C."/>
        </authorList>
    </citation>
    <scope>NUCLEOTIDE SEQUENCE</scope>
    <source>
        <strain evidence="1">CCM 7664</strain>
    </source>
</reference>
<dbReference type="RefSeq" id="WP_188418911.1">
    <property type="nucleotide sequence ID" value="NZ_BMDP01000001.1"/>
</dbReference>
<evidence type="ECO:0000313" key="1">
    <source>
        <dbReference type="EMBL" id="GGI52861.1"/>
    </source>
</evidence>
<protein>
    <submittedName>
        <fullName evidence="1">Uncharacterized protein</fullName>
    </submittedName>
</protein>
<name>A0A8J3F4S3_9BURK</name>
<evidence type="ECO:0000313" key="2">
    <source>
        <dbReference type="Proteomes" id="UP000627205"/>
    </source>
</evidence>
<proteinExistence type="predicted"/>
<reference evidence="1" key="2">
    <citation type="submission" date="2020-09" db="EMBL/GenBank/DDBJ databases">
        <authorList>
            <person name="Sun Q."/>
            <person name="Sedlacek I."/>
        </authorList>
    </citation>
    <scope>NUCLEOTIDE SEQUENCE</scope>
    <source>
        <strain evidence="1">CCM 7664</strain>
    </source>
</reference>
<dbReference type="Proteomes" id="UP000627205">
    <property type="component" value="Unassembled WGS sequence"/>
</dbReference>
<gene>
    <name evidence="1" type="ORF">GCM10011430_00350</name>
</gene>
<organism evidence="1 2">
    <name type="scientific">Oxalicibacterium solurbis</name>
    <dbReference type="NCBI Taxonomy" id="69280"/>
    <lineage>
        <taxon>Bacteria</taxon>
        <taxon>Pseudomonadati</taxon>
        <taxon>Pseudomonadota</taxon>
        <taxon>Betaproteobacteria</taxon>
        <taxon>Burkholderiales</taxon>
        <taxon>Oxalobacteraceae</taxon>
        <taxon>Oxalicibacterium</taxon>
    </lineage>
</organism>
<keyword evidence="2" id="KW-1185">Reference proteome</keyword>
<dbReference type="EMBL" id="BMDP01000001">
    <property type="protein sequence ID" value="GGI52861.1"/>
    <property type="molecule type" value="Genomic_DNA"/>
</dbReference>
<accession>A0A8J3F4S3</accession>
<dbReference type="AlphaFoldDB" id="A0A8J3F4S3"/>
<comment type="caution">
    <text evidence="1">The sequence shown here is derived from an EMBL/GenBank/DDBJ whole genome shotgun (WGS) entry which is preliminary data.</text>
</comment>
<sequence>MGQQNRKTLKDKFIEGRMPDAAGFADLIDSTLNMLDDGFEKTRADGFKVTQLGGGRLLSFYHDIDVQSPLWSIQLDPSAERNLLITDKQGAPAFALRRMPDEDGAPTDRPPRFGLGLNKEKPEHALDVAGTVASWGRIGRKGELPVPADSEWHDITGVLEGCQAFEIMAGVGKRGSGRYALMHAFAVNAFNGKGHITYHQAHFSSRCCRIELRWQEAGPNNEYKLQMRVGCGYGEGVWIKYYLTGLWPDPFMDDCLLKPGQKGGR</sequence>